<dbReference type="EMBL" id="NQIK02000007">
    <property type="protein sequence ID" value="KAF7568181.1"/>
    <property type="molecule type" value="Genomic_DNA"/>
</dbReference>
<sequence>MDEQMPEEVVVRFEELGALEHEFEEAELEISKSHFSLSVACYAHFYF</sequence>
<comment type="caution">
    <text evidence="1">The sequence shown here is derived from an EMBL/GenBank/DDBJ whole genome shotgun (WGS) entry which is preliminary data.</text>
</comment>
<proteinExistence type="predicted"/>
<gene>
    <name evidence="1" type="ORF">PtrM4_127940</name>
</gene>
<dbReference type="Proteomes" id="UP000245464">
    <property type="component" value="Chromosome 7"/>
</dbReference>
<accession>A0A834RPX6</accession>
<dbReference type="KEGG" id="ptrr:90957389"/>
<dbReference type="GeneID" id="90957389"/>
<dbReference type="RefSeq" id="XP_065960835.1">
    <property type="nucleotide sequence ID" value="XM_066108843.1"/>
</dbReference>
<reference evidence="1 2" key="1">
    <citation type="journal article" date="2018" name="BMC Genomics">
        <title>Comparative genomics of the wheat fungal pathogen Pyrenophora tritici-repentis reveals chromosomal variations and genome plasticity.</title>
        <authorList>
            <person name="Moolhuijzen P."/>
            <person name="See P.T."/>
            <person name="Hane J.K."/>
            <person name="Shi G."/>
            <person name="Liu Z."/>
            <person name="Oliver R.P."/>
            <person name="Moffat C.S."/>
        </authorList>
    </citation>
    <scope>NUCLEOTIDE SEQUENCE [LARGE SCALE GENOMIC DNA]</scope>
    <source>
        <strain evidence="1">M4</strain>
    </source>
</reference>
<evidence type="ECO:0000313" key="1">
    <source>
        <dbReference type="EMBL" id="KAF7568181.1"/>
    </source>
</evidence>
<organism evidence="1 2">
    <name type="scientific">Pyrenophora tritici-repentis</name>
    <dbReference type="NCBI Taxonomy" id="45151"/>
    <lineage>
        <taxon>Eukaryota</taxon>
        <taxon>Fungi</taxon>
        <taxon>Dikarya</taxon>
        <taxon>Ascomycota</taxon>
        <taxon>Pezizomycotina</taxon>
        <taxon>Dothideomycetes</taxon>
        <taxon>Pleosporomycetidae</taxon>
        <taxon>Pleosporales</taxon>
        <taxon>Pleosporineae</taxon>
        <taxon>Pleosporaceae</taxon>
        <taxon>Pyrenophora</taxon>
    </lineage>
</organism>
<evidence type="ECO:0000313" key="2">
    <source>
        <dbReference type="Proteomes" id="UP000245464"/>
    </source>
</evidence>
<dbReference type="AlphaFoldDB" id="A0A834RPX6"/>
<protein>
    <submittedName>
        <fullName evidence="1">Uncharacterized protein</fullName>
    </submittedName>
</protein>
<name>A0A834RPX6_9PLEO</name>